<evidence type="ECO:0000259" key="2">
    <source>
        <dbReference type="SMART" id="SM00478"/>
    </source>
</evidence>
<protein>
    <submittedName>
        <fullName evidence="3">Endonuclease III</fullName>
    </submittedName>
</protein>
<comment type="caution">
    <text evidence="3">The sequence shown here is derived from an EMBL/GenBank/DDBJ whole genome shotgun (WGS) entry which is preliminary data.</text>
</comment>
<evidence type="ECO:0000313" key="4">
    <source>
        <dbReference type="Proteomes" id="UP001174694"/>
    </source>
</evidence>
<proteinExistence type="predicted"/>
<keyword evidence="4" id="KW-1185">Reference proteome</keyword>
<dbReference type="Gene3D" id="1.10.1670.10">
    <property type="entry name" value="Helix-hairpin-Helix base-excision DNA repair enzymes (C-terminal)"/>
    <property type="match status" value="1"/>
</dbReference>
<gene>
    <name evidence="3" type="ORF">NKR23_g1684</name>
</gene>
<dbReference type="SMART" id="SM00478">
    <property type="entry name" value="ENDO3c"/>
    <property type="match status" value="1"/>
</dbReference>
<accession>A0AA38VNL8</accession>
<feature type="compositionally biased region" description="Polar residues" evidence="1">
    <location>
        <begin position="110"/>
        <end position="121"/>
    </location>
</feature>
<feature type="compositionally biased region" description="Basic residues" evidence="1">
    <location>
        <begin position="1"/>
        <end position="12"/>
    </location>
</feature>
<dbReference type="GO" id="GO:0004519">
    <property type="term" value="F:endonuclease activity"/>
    <property type="evidence" value="ECO:0007669"/>
    <property type="project" value="UniProtKB-KW"/>
</dbReference>
<dbReference type="PANTHER" id="PTHR47203:SF1">
    <property type="entry name" value="HYPOTHETICAL BASE EXCISION DNA REPAIR PROTEIN (EUROFUNG)"/>
    <property type="match status" value="1"/>
</dbReference>
<name>A0AA38VNL8_9PEZI</name>
<dbReference type="EMBL" id="JANBVO010000003">
    <property type="protein sequence ID" value="KAJ9155181.1"/>
    <property type="molecule type" value="Genomic_DNA"/>
</dbReference>
<dbReference type="Pfam" id="PF00730">
    <property type="entry name" value="HhH-GPD"/>
    <property type="match status" value="1"/>
</dbReference>
<feature type="domain" description="HhH-GPD" evidence="2">
    <location>
        <begin position="299"/>
        <end position="515"/>
    </location>
</feature>
<evidence type="ECO:0000256" key="1">
    <source>
        <dbReference type="SAM" id="MobiDB-lite"/>
    </source>
</evidence>
<feature type="compositionally biased region" description="Low complexity" evidence="1">
    <location>
        <begin position="60"/>
        <end position="79"/>
    </location>
</feature>
<dbReference type="InterPro" id="IPR023170">
    <property type="entry name" value="HhH_base_excis_C"/>
</dbReference>
<dbReference type="Gene3D" id="1.10.340.30">
    <property type="entry name" value="Hypothetical protein, domain 2"/>
    <property type="match status" value="1"/>
</dbReference>
<dbReference type="InterPro" id="IPR011257">
    <property type="entry name" value="DNA_glycosylase"/>
</dbReference>
<dbReference type="GO" id="GO:0006285">
    <property type="term" value="P:base-excision repair, AP site formation"/>
    <property type="evidence" value="ECO:0007669"/>
    <property type="project" value="UniProtKB-ARBA"/>
</dbReference>
<keyword evidence="3" id="KW-0540">Nuclease</keyword>
<keyword evidence="3" id="KW-0255">Endonuclease</keyword>
<feature type="compositionally biased region" description="Basic and acidic residues" evidence="1">
    <location>
        <begin position="550"/>
        <end position="578"/>
    </location>
</feature>
<feature type="region of interest" description="Disordered" evidence="1">
    <location>
        <begin position="550"/>
        <end position="608"/>
    </location>
</feature>
<dbReference type="PANTHER" id="PTHR47203">
    <property type="match status" value="1"/>
</dbReference>
<keyword evidence="3" id="KW-0378">Hydrolase</keyword>
<dbReference type="InterPro" id="IPR003265">
    <property type="entry name" value="HhH-GPD_domain"/>
</dbReference>
<reference evidence="3" key="1">
    <citation type="submission" date="2022-07" db="EMBL/GenBank/DDBJ databases">
        <title>Fungi with potential for degradation of polypropylene.</title>
        <authorList>
            <person name="Gostincar C."/>
        </authorList>
    </citation>
    <scope>NUCLEOTIDE SEQUENCE</scope>
    <source>
        <strain evidence="3">EXF-13308</strain>
    </source>
</reference>
<sequence>MKARASTTRKKRAGFDELPHGLGPTTAALATPATQDDLKHSINEFPQRHGSHQTDDGVKLPSLTESPALPLSPPSAGSSRQLRPRERKEDVSASPATTTSTIKIARGKQTAKNAGPSQNHGQPRLSLKVTKPQAIDKSTVPAEQAIKSVSAPQEPKAELGKESVDGPGLEVDTEVGEVKEEGKPVLKRRRVAKGSVPTKQGDKDDGEYISDRVDRKSRKRKAPMSEPQSRLASYGITWGQSPWPEWVRPTPEECEEVHALLTKQHGKVVQPAVPPPPSFEVAGCGEVPHILEALVRTRLSASTTMENANKAIKGLATRYSRIRKAITEEGCPNERVVYEGIDWNEVRLSSIEELEKAIRSGGLSVTKSKDIKQMLDDVHEENRARRDAFVKEQAGVAVDLVGPKNKTTDEKKLEVWLFDNGILSLDHYHGLPAEQAVNEFIRFRGIGVKTAACVALFCMGLPCFAVDVHIFRICKWLRWTPRTNKRDDAFVHLDLHVPDQLKYDLHQLLIRHGQDCLRCQEVTTKSTDGWDEENCPLEHLLDRFDKPLKEQKRAEKQKTSPKLEDVKTAEDTTDEKPAVEPVEAVVNPEFEGHMSMGEIASQVGEQDD</sequence>
<dbReference type="Proteomes" id="UP001174694">
    <property type="component" value="Unassembled WGS sequence"/>
</dbReference>
<feature type="compositionally biased region" description="Low complexity" evidence="1">
    <location>
        <begin position="21"/>
        <end position="34"/>
    </location>
</feature>
<dbReference type="SUPFAM" id="SSF48150">
    <property type="entry name" value="DNA-glycosylase"/>
    <property type="match status" value="1"/>
</dbReference>
<feature type="region of interest" description="Disordered" evidence="1">
    <location>
        <begin position="1"/>
        <end position="231"/>
    </location>
</feature>
<dbReference type="AlphaFoldDB" id="A0AA38VNL8"/>
<feature type="compositionally biased region" description="Basic and acidic residues" evidence="1">
    <location>
        <begin position="155"/>
        <end position="164"/>
    </location>
</feature>
<dbReference type="GO" id="GO:0000702">
    <property type="term" value="F:oxidized base lesion DNA N-glycosylase activity"/>
    <property type="evidence" value="ECO:0007669"/>
    <property type="project" value="UniProtKB-ARBA"/>
</dbReference>
<dbReference type="CDD" id="cd00056">
    <property type="entry name" value="ENDO3c"/>
    <property type="match status" value="1"/>
</dbReference>
<organism evidence="3 4">
    <name type="scientific">Pleurostoma richardsiae</name>
    <dbReference type="NCBI Taxonomy" id="41990"/>
    <lineage>
        <taxon>Eukaryota</taxon>
        <taxon>Fungi</taxon>
        <taxon>Dikarya</taxon>
        <taxon>Ascomycota</taxon>
        <taxon>Pezizomycotina</taxon>
        <taxon>Sordariomycetes</taxon>
        <taxon>Sordariomycetidae</taxon>
        <taxon>Calosphaeriales</taxon>
        <taxon>Pleurostomataceae</taxon>
        <taxon>Pleurostoma</taxon>
    </lineage>
</organism>
<evidence type="ECO:0000313" key="3">
    <source>
        <dbReference type="EMBL" id="KAJ9155181.1"/>
    </source>
</evidence>